<feature type="transmembrane region" description="Helical" evidence="1">
    <location>
        <begin position="89"/>
        <end position="109"/>
    </location>
</feature>
<dbReference type="EMBL" id="CP114040">
    <property type="protein sequence ID" value="WAS97916.1"/>
    <property type="molecule type" value="Genomic_DNA"/>
</dbReference>
<gene>
    <name evidence="2" type="ORF">O0S08_17380</name>
</gene>
<accession>A0ABY7HF70</accession>
<evidence type="ECO:0000313" key="2">
    <source>
        <dbReference type="EMBL" id="WAS97916.1"/>
    </source>
</evidence>
<reference evidence="2" key="1">
    <citation type="submission" date="2022-11" db="EMBL/GenBank/DDBJ databases">
        <title>Minimal conservation of predation-associated metabolite biosynthetic gene clusters underscores biosynthetic potential of Myxococcota including descriptions for ten novel species: Archangium lansinium sp. nov., Myxococcus landrumus sp. nov., Nannocystis bai.</title>
        <authorList>
            <person name="Ahearne A."/>
            <person name="Stevens C."/>
            <person name="Dowd S."/>
        </authorList>
    </citation>
    <scope>NUCLEOTIDE SEQUENCE</scope>
    <source>
        <strain evidence="2">Fl3</strain>
    </source>
</reference>
<name>A0ABY7HF70_9BACT</name>
<dbReference type="RefSeq" id="WP_269040282.1">
    <property type="nucleotide sequence ID" value="NZ_CP114040.1"/>
</dbReference>
<keyword evidence="1" id="KW-0812">Transmembrane</keyword>
<proteinExistence type="predicted"/>
<keyword evidence="1" id="KW-0472">Membrane</keyword>
<evidence type="ECO:0000313" key="3">
    <source>
        <dbReference type="Proteomes" id="UP001164459"/>
    </source>
</evidence>
<dbReference type="Proteomes" id="UP001164459">
    <property type="component" value="Chromosome"/>
</dbReference>
<evidence type="ECO:0000256" key="1">
    <source>
        <dbReference type="SAM" id="Phobius"/>
    </source>
</evidence>
<organism evidence="2 3">
    <name type="scientific">Nannocystis punicea</name>
    <dbReference type="NCBI Taxonomy" id="2995304"/>
    <lineage>
        <taxon>Bacteria</taxon>
        <taxon>Pseudomonadati</taxon>
        <taxon>Myxococcota</taxon>
        <taxon>Polyangia</taxon>
        <taxon>Nannocystales</taxon>
        <taxon>Nannocystaceae</taxon>
        <taxon>Nannocystis</taxon>
    </lineage>
</organism>
<keyword evidence="1" id="KW-1133">Transmembrane helix</keyword>
<keyword evidence="3" id="KW-1185">Reference proteome</keyword>
<sequence length="170" mass="17402">MVVAALVSVALVLQPPQGGEWPESCPEGATACPGGCVPAGEACPSPGPLRPEFAGPAPGPSDEETAAKIRAAWGCEESDERFAKRKLKWIAGFSVAASGLLVGGVVAAATMREPVSPREGADTRLTRQGLGVTVGLLLVSSALFLTAALGAMRMKRKRVECGADGCALRF</sequence>
<protein>
    <submittedName>
        <fullName evidence="2">Uncharacterized protein</fullName>
    </submittedName>
</protein>
<feature type="transmembrane region" description="Helical" evidence="1">
    <location>
        <begin position="129"/>
        <end position="149"/>
    </location>
</feature>